<name>A0A562R2Y4_9BURK</name>
<comment type="subcellular location">
    <subcellularLocation>
        <location evidence="1">Membrane</location>
        <topology evidence="1">Single-pass membrane protein</topology>
    </subcellularLocation>
</comment>
<dbReference type="PANTHER" id="PTHR24074">
    <property type="entry name" value="CO-CHAPERONE PROTEIN DJLA"/>
    <property type="match status" value="1"/>
</dbReference>
<evidence type="ECO:0000259" key="8">
    <source>
        <dbReference type="PROSITE" id="PS52015"/>
    </source>
</evidence>
<keyword evidence="3 6" id="KW-1133">Transmembrane helix</keyword>
<keyword evidence="10" id="KW-1185">Reference proteome</keyword>
<dbReference type="Proteomes" id="UP000318431">
    <property type="component" value="Unassembled WGS sequence"/>
</dbReference>
<evidence type="ECO:0000256" key="1">
    <source>
        <dbReference type="ARBA" id="ARBA00004167"/>
    </source>
</evidence>
<dbReference type="OrthoDB" id="9779622at2"/>
<proteinExistence type="predicted"/>
<feature type="domain" description="J" evidence="7">
    <location>
        <begin position="6"/>
        <end position="71"/>
    </location>
</feature>
<dbReference type="SUPFAM" id="SSF74653">
    <property type="entry name" value="TolA/TonB C-terminal domain"/>
    <property type="match status" value="1"/>
</dbReference>
<dbReference type="InterPro" id="IPR037682">
    <property type="entry name" value="TonB_C"/>
</dbReference>
<evidence type="ECO:0000313" key="10">
    <source>
        <dbReference type="Proteomes" id="UP000318431"/>
    </source>
</evidence>
<dbReference type="SMART" id="SM00271">
    <property type="entry name" value="DnaJ"/>
    <property type="match status" value="1"/>
</dbReference>
<reference evidence="9 10" key="1">
    <citation type="journal article" date="2015" name="Stand. Genomic Sci.">
        <title>Genomic Encyclopedia of Bacterial and Archaeal Type Strains, Phase III: the genomes of soil and plant-associated and newly described type strains.</title>
        <authorList>
            <person name="Whitman W.B."/>
            <person name="Woyke T."/>
            <person name="Klenk H.P."/>
            <person name="Zhou Y."/>
            <person name="Lilburn T.G."/>
            <person name="Beck B.J."/>
            <person name="De Vos P."/>
            <person name="Vandamme P."/>
            <person name="Eisen J.A."/>
            <person name="Garrity G."/>
            <person name="Hugenholtz P."/>
            <person name="Kyrpides N.C."/>
        </authorList>
    </citation>
    <scope>NUCLEOTIDE SEQUENCE [LARGE SCALE GENOMIC DNA]</scope>
    <source>
        <strain evidence="9 10">CGMCC 1.10822</strain>
    </source>
</reference>
<comment type="caution">
    <text evidence="9">The sequence shown here is derived from an EMBL/GenBank/DDBJ whole genome shotgun (WGS) entry which is preliminary data.</text>
</comment>
<accession>A0A562R2Y4</accession>
<dbReference type="SUPFAM" id="SSF46565">
    <property type="entry name" value="Chaperone J-domain"/>
    <property type="match status" value="1"/>
</dbReference>
<dbReference type="InterPro" id="IPR006260">
    <property type="entry name" value="TonB/TolA_C"/>
</dbReference>
<dbReference type="PROSITE" id="PS52015">
    <property type="entry name" value="TONB_CTD"/>
    <property type="match status" value="1"/>
</dbReference>
<evidence type="ECO:0000256" key="4">
    <source>
        <dbReference type="ARBA" id="ARBA00023136"/>
    </source>
</evidence>
<dbReference type="EMBL" id="VLLB01000006">
    <property type="protein sequence ID" value="TWI63428.1"/>
    <property type="molecule type" value="Genomic_DNA"/>
</dbReference>
<evidence type="ECO:0000256" key="2">
    <source>
        <dbReference type="ARBA" id="ARBA00022692"/>
    </source>
</evidence>
<evidence type="ECO:0000256" key="6">
    <source>
        <dbReference type="SAM" id="Phobius"/>
    </source>
</evidence>
<dbReference type="InterPro" id="IPR036869">
    <property type="entry name" value="J_dom_sf"/>
</dbReference>
<dbReference type="CDD" id="cd06257">
    <property type="entry name" value="DnaJ"/>
    <property type="match status" value="1"/>
</dbReference>
<dbReference type="InterPro" id="IPR001623">
    <property type="entry name" value="DnaJ_domain"/>
</dbReference>
<gene>
    <name evidence="9" type="ORF">IP91_03398</name>
</gene>
<evidence type="ECO:0000259" key="7">
    <source>
        <dbReference type="PROSITE" id="PS50076"/>
    </source>
</evidence>
<evidence type="ECO:0000256" key="5">
    <source>
        <dbReference type="SAM" id="MobiDB-lite"/>
    </source>
</evidence>
<dbReference type="Pfam" id="PF00226">
    <property type="entry name" value="DnaJ"/>
    <property type="match status" value="1"/>
</dbReference>
<dbReference type="GO" id="GO:0055085">
    <property type="term" value="P:transmembrane transport"/>
    <property type="evidence" value="ECO:0007669"/>
    <property type="project" value="InterPro"/>
</dbReference>
<keyword evidence="4 6" id="KW-0472">Membrane</keyword>
<feature type="compositionally biased region" description="Low complexity" evidence="5">
    <location>
        <begin position="199"/>
        <end position="209"/>
    </location>
</feature>
<feature type="transmembrane region" description="Helical" evidence="6">
    <location>
        <begin position="124"/>
        <end position="144"/>
    </location>
</feature>
<dbReference type="GO" id="GO:0016020">
    <property type="term" value="C:membrane"/>
    <property type="evidence" value="ECO:0007669"/>
    <property type="project" value="UniProtKB-SubCell"/>
</dbReference>
<feature type="region of interest" description="Disordered" evidence="5">
    <location>
        <begin position="163"/>
        <end position="231"/>
    </location>
</feature>
<feature type="compositionally biased region" description="Low complexity" evidence="5">
    <location>
        <begin position="266"/>
        <end position="275"/>
    </location>
</feature>
<dbReference type="InterPro" id="IPR050817">
    <property type="entry name" value="DjlA_DnaK_co-chaperone"/>
</dbReference>
<dbReference type="Gene3D" id="1.10.287.110">
    <property type="entry name" value="DnaJ domain"/>
    <property type="match status" value="1"/>
</dbReference>
<dbReference type="Gene3D" id="3.30.1150.10">
    <property type="match status" value="1"/>
</dbReference>
<dbReference type="PRINTS" id="PR00625">
    <property type="entry name" value="JDOMAIN"/>
</dbReference>
<dbReference type="AlphaFoldDB" id="A0A562R2Y4"/>
<feature type="compositionally biased region" description="Polar residues" evidence="5">
    <location>
        <begin position="180"/>
        <end position="192"/>
    </location>
</feature>
<sequence length="454" mass="46956">MRNFQCHYETLKVTRDAPAEVIRAAYRSLSQKHHPDKNVGSGDAESVMARLNLAYSVLSDADRRELYDLQIQQGQGASTQYAGVHEARAAGHPARDAADERAASATGTVRARLRRYAAGRSGRIAAFSACLVAVLAVGICWSIWRENRQMLLLEQAALEASGNATTPGATSATTSTQQPRVASSGQPGQSGTASDRDALPAPDAAASRSVSATPSPSAPLPRGQDAASAAAKASDFERLTAMLKSMGLGLHKLDLPRQAANAAAPAAGAKQAAPQRTDVAASANGTPAAPVPNAATVTQTEAPHSQSVSERPPPPEPARNHAVIAGEAGRASVAPVLGRNTADAGPAGTLPANVPNAPNANAGLRQAVIADPRACTLPAYPKNAYKNGESGTVRLALLVGSDGRVMESKVQKSSGSSELNNAARKALSQCRFKVAGNDGAEPVWTTMEYVFTLD</sequence>
<dbReference type="RefSeq" id="WP_145650294.1">
    <property type="nucleotide sequence ID" value="NZ_VLLB01000006.1"/>
</dbReference>
<feature type="compositionally biased region" description="Low complexity" evidence="5">
    <location>
        <begin position="163"/>
        <end position="179"/>
    </location>
</feature>
<dbReference type="Pfam" id="PF03544">
    <property type="entry name" value="TonB_C"/>
    <property type="match status" value="1"/>
</dbReference>
<feature type="compositionally biased region" description="Low complexity" evidence="5">
    <location>
        <begin position="283"/>
        <end position="298"/>
    </location>
</feature>
<feature type="compositionally biased region" description="Polar residues" evidence="5">
    <location>
        <begin position="299"/>
        <end position="309"/>
    </location>
</feature>
<evidence type="ECO:0000313" key="9">
    <source>
        <dbReference type="EMBL" id="TWI63428.1"/>
    </source>
</evidence>
<protein>
    <submittedName>
        <fullName evidence="9">TonB family protein</fullName>
    </submittedName>
</protein>
<evidence type="ECO:0000256" key="3">
    <source>
        <dbReference type="ARBA" id="ARBA00022989"/>
    </source>
</evidence>
<feature type="domain" description="TonB C-terminal" evidence="8">
    <location>
        <begin position="365"/>
        <end position="454"/>
    </location>
</feature>
<feature type="region of interest" description="Disordered" evidence="5">
    <location>
        <begin position="266"/>
        <end position="320"/>
    </location>
</feature>
<keyword evidence="2 6" id="KW-0812">Transmembrane</keyword>
<dbReference type="PROSITE" id="PS50076">
    <property type="entry name" value="DNAJ_2"/>
    <property type="match status" value="1"/>
</dbReference>
<dbReference type="NCBIfam" id="TIGR01352">
    <property type="entry name" value="tonB_Cterm"/>
    <property type="match status" value="1"/>
</dbReference>
<organism evidence="9 10">
    <name type="scientific">Pseudoduganella lurida</name>
    <dbReference type="NCBI Taxonomy" id="1036180"/>
    <lineage>
        <taxon>Bacteria</taxon>
        <taxon>Pseudomonadati</taxon>
        <taxon>Pseudomonadota</taxon>
        <taxon>Betaproteobacteria</taxon>
        <taxon>Burkholderiales</taxon>
        <taxon>Oxalobacteraceae</taxon>
        <taxon>Telluria group</taxon>
        <taxon>Pseudoduganella</taxon>
    </lineage>
</organism>